<protein>
    <submittedName>
        <fullName evidence="3">Quercetin dioxygenase-like cupin family protein</fullName>
    </submittedName>
</protein>
<dbReference type="InterPro" id="IPR047263">
    <property type="entry name" value="HNL-like_cupin"/>
</dbReference>
<evidence type="ECO:0000313" key="4">
    <source>
        <dbReference type="Proteomes" id="UP000569092"/>
    </source>
</evidence>
<evidence type="ECO:0000313" key="3">
    <source>
        <dbReference type="EMBL" id="MBB5343314.1"/>
    </source>
</evidence>
<dbReference type="InterPro" id="IPR014710">
    <property type="entry name" value="RmlC-like_jellyroll"/>
</dbReference>
<dbReference type="PANTHER" id="PTHR43698">
    <property type="entry name" value="RIBD C-TERMINAL DOMAIN CONTAINING PROTEIN"/>
    <property type="match status" value="1"/>
</dbReference>
<dbReference type="GO" id="GO:0051213">
    <property type="term" value="F:dioxygenase activity"/>
    <property type="evidence" value="ECO:0007669"/>
    <property type="project" value="UniProtKB-KW"/>
</dbReference>
<feature type="signal peptide" evidence="1">
    <location>
        <begin position="1"/>
        <end position="28"/>
    </location>
</feature>
<evidence type="ECO:0000256" key="1">
    <source>
        <dbReference type="SAM" id="SignalP"/>
    </source>
</evidence>
<dbReference type="CDD" id="cd02233">
    <property type="entry name" value="cupin_HNL-like"/>
    <property type="match status" value="1"/>
</dbReference>
<dbReference type="InterPro" id="IPR013096">
    <property type="entry name" value="Cupin_2"/>
</dbReference>
<reference evidence="3 4" key="1">
    <citation type="submission" date="2020-08" db="EMBL/GenBank/DDBJ databases">
        <title>Genomic Encyclopedia of Type Strains, Phase IV (KMG-V): Genome sequencing to study the core and pangenomes of soil and plant-associated prokaryotes.</title>
        <authorList>
            <person name="Whitman W."/>
        </authorList>
    </citation>
    <scope>NUCLEOTIDE SEQUENCE [LARGE SCALE GENOMIC DNA]</scope>
    <source>
        <strain evidence="3 4">M8US30</strain>
    </source>
</reference>
<dbReference type="Gene3D" id="2.60.120.10">
    <property type="entry name" value="Jelly Rolls"/>
    <property type="match status" value="1"/>
</dbReference>
<dbReference type="SUPFAM" id="SSF51182">
    <property type="entry name" value="RmlC-like cupins"/>
    <property type="match status" value="1"/>
</dbReference>
<keyword evidence="1" id="KW-0732">Signal</keyword>
<dbReference type="AlphaFoldDB" id="A0A7W8J629"/>
<dbReference type="Pfam" id="PF07883">
    <property type="entry name" value="Cupin_2"/>
    <property type="match status" value="1"/>
</dbReference>
<dbReference type="PANTHER" id="PTHR43698:SF1">
    <property type="entry name" value="BLL4564 PROTEIN"/>
    <property type="match status" value="1"/>
</dbReference>
<comment type="caution">
    <text evidence="3">The sequence shown here is derived from an EMBL/GenBank/DDBJ whole genome shotgun (WGS) entry which is preliminary data.</text>
</comment>
<dbReference type="EMBL" id="JACHDZ010000002">
    <property type="protein sequence ID" value="MBB5343314.1"/>
    <property type="molecule type" value="Genomic_DNA"/>
</dbReference>
<name>A0A7W8J629_9BACT</name>
<accession>A0A7W8J629</accession>
<feature type="chain" id="PRO_5031250013" evidence="1">
    <location>
        <begin position="29"/>
        <end position="173"/>
    </location>
</feature>
<gene>
    <name evidence="3" type="ORF">HDF10_001289</name>
</gene>
<feature type="domain" description="Cupin type-2" evidence="2">
    <location>
        <begin position="81"/>
        <end position="141"/>
    </location>
</feature>
<sequence length="173" mass="18615">MNRGTQKAWTAACTVLLVGAFEATRSIAAAQSSTASTGSQITLTPKASQKVITGAPDRFTGSVRVQSLFDAKVQTRATGGEVTFQSGARSAWHTHPLGQILIVTDGIGWVQQWGSPVQVMRKGDVVWIPAGVKHWHGATPNSSVTHIAIQENLDGRNVDWLEQVSDKQYHLAK</sequence>
<dbReference type="InterPro" id="IPR011051">
    <property type="entry name" value="RmlC_Cupin_sf"/>
</dbReference>
<proteinExistence type="predicted"/>
<dbReference type="Proteomes" id="UP000569092">
    <property type="component" value="Unassembled WGS sequence"/>
</dbReference>
<evidence type="ECO:0000259" key="2">
    <source>
        <dbReference type="Pfam" id="PF07883"/>
    </source>
</evidence>
<organism evidence="3 4">
    <name type="scientific">Tunturiibacter lichenicola</name>
    <dbReference type="NCBI Taxonomy" id="2051959"/>
    <lineage>
        <taxon>Bacteria</taxon>
        <taxon>Pseudomonadati</taxon>
        <taxon>Acidobacteriota</taxon>
        <taxon>Terriglobia</taxon>
        <taxon>Terriglobales</taxon>
        <taxon>Acidobacteriaceae</taxon>
        <taxon>Tunturiibacter</taxon>
    </lineage>
</organism>